<dbReference type="FunFam" id="3.30.70.2460:FF:000001">
    <property type="entry name" value="DNA repair protein Rad4 family"/>
    <property type="match status" value="1"/>
</dbReference>
<keyword evidence="12" id="KW-1185">Reference proteome</keyword>
<feature type="region of interest" description="Disordered" evidence="7">
    <location>
        <begin position="94"/>
        <end position="113"/>
    </location>
</feature>
<organism evidence="11 12">
    <name type="scientific">Rhamnusium bicolor</name>
    <dbReference type="NCBI Taxonomy" id="1586634"/>
    <lineage>
        <taxon>Eukaryota</taxon>
        <taxon>Metazoa</taxon>
        <taxon>Ecdysozoa</taxon>
        <taxon>Arthropoda</taxon>
        <taxon>Hexapoda</taxon>
        <taxon>Insecta</taxon>
        <taxon>Pterygota</taxon>
        <taxon>Neoptera</taxon>
        <taxon>Endopterygota</taxon>
        <taxon>Coleoptera</taxon>
        <taxon>Polyphaga</taxon>
        <taxon>Cucujiformia</taxon>
        <taxon>Chrysomeloidea</taxon>
        <taxon>Cerambycidae</taxon>
        <taxon>Lepturinae</taxon>
        <taxon>Rhagiini</taxon>
        <taxon>Rhamnusium</taxon>
    </lineage>
</organism>
<dbReference type="Gene3D" id="3.90.260.10">
    <property type="entry name" value="Transglutaminase-like"/>
    <property type="match status" value="1"/>
</dbReference>
<sequence>MQRSRRATKRATIVESSSDSEDDIPLKKLKNVNKNISLSDKKKINEKNSSSESDIENYLQPVDKIDLNSSFFNIQKKNEEFDRIEKDIFAGVTRLSDSDSDEEMNEAQLKSQKSKQELKLDLLSKPGTSTVSMGTKLNFQQLEEYTRKIEEAKKHIEEYNARKKAEENNIDVSNLLAAGESKQITLENIKPEDLHSSDFESCDSEQEDWEEVKIKDSQEIKEKSLVPKDGLQITLDMPDTCRKKKGVDFLAAMKRRLNRIRKENQIYVHKVHLLCWIAHGNYVNETINNSNILGLALSLLPSDKCYPSDRTDLSYLEQIVQWYKKSIKLVAKVVPKKLDLEEALQLQINKKQAYNKKMFVYIFIAILRSLGIQCRLVISFQVEPLRPPASELHSLAKESTQNSTKGKVSKVEKGEKNPKKTKALTNNDQKNENLSKAKKEQLKNKSIFESRSKESSPNKDRDSKVTKQKREMKTEKSESSKTSTKEFKASSSKSTSKADIEKVEKASTTKKLTHSKDNDNSSVTTNRLTVKKDKNIRSKSADNKLKGKHRQKNGGNSLNVKEVKNKRRSKSVGNSEEKTAHSKDKTKKSIIKIKLPKTGKQKEVPQLDGMDNSSDEEIDVDFVLQLDGADDKNKNKSKTKKPNLKKLSSPVEEGCKVKKHPSRLKSIAQANNSEDEFRPRSPLTRKNVNSPQSDQHRKVNLHKLRDKPLVDKNKTNQFNSPPKNQLDVKNDIINLIKRRIVEQKHIDSSKKVKERKPALDETDSDSDYMPQPIKKKHHDSDSDIDYFVPKPKVKKRVSLQRNQPGTKIISSDSDFDKSGKKKGNDVWVEVFLESEEKWISVDIVQGQVHCVKELYVRKYTARDKEEDDDLNRQQLDQPLPKSIAEYKNHPLYALRRHLLKFEDIYPPNIQPIGYVRGEPVYPRNCVYVCRSRDIWLKEAKVVKLGEKPYKIVKARPKYDKTMDYEPPTAENGVVPRNAFGNVELFKACMLPKGTVHLKLPGLNKICRRMDIDCASAIVGFDFHCGWSHPMYDGFVVCEEFADTLVAAWELKEKKMKKIEKRVYGNWKKLIKGLLIRERLKARYDFGAASTSGEGGKEKKKAKGPKFCTKKRRMYSDSEPESDKT</sequence>
<dbReference type="GO" id="GO:0071942">
    <property type="term" value="C:XPC complex"/>
    <property type="evidence" value="ECO:0007669"/>
    <property type="project" value="TreeGrafter"/>
</dbReference>
<feature type="region of interest" description="Disordered" evidence="7">
    <location>
        <begin position="393"/>
        <end position="725"/>
    </location>
</feature>
<keyword evidence="5" id="KW-0539">Nucleus</keyword>
<dbReference type="Pfam" id="PF10403">
    <property type="entry name" value="BHD_1"/>
    <property type="match status" value="1"/>
</dbReference>
<evidence type="ECO:0000256" key="4">
    <source>
        <dbReference type="ARBA" id="ARBA00023204"/>
    </source>
</evidence>
<dbReference type="InterPro" id="IPR018327">
    <property type="entry name" value="BHD_2"/>
</dbReference>
<dbReference type="GO" id="GO:0003697">
    <property type="term" value="F:single-stranded DNA binding"/>
    <property type="evidence" value="ECO:0007669"/>
    <property type="project" value="TreeGrafter"/>
</dbReference>
<feature type="compositionally biased region" description="Basic residues" evidence="7">
    <location>
        <begin position="635"/>
        <end position="644"/>
    </location>
</feature>
<dbReference type="InterPro" id="IPR018328">
    <property type="entry name" value="Rad4_beta-hairpin_dom3"/>
</dbReference>
<feature type="coiled-coil region" evidence="6">
    <location>
        <begin position="142"/>
        <end position="176"/>
    </location>
</feature>
<reference evidence="11" key="1">
    <citation type="journal article" date="2023" name="Insect Mol. Biol.">
        <title>Genome sequencing provides insights into the evolution of gene families encoding plant cell wall-degrading enzymes in longhorned beetles.</title>
        <authorList>
            <person name="Shin N.R."/>
            <person name="Okamura Y."/>
            <person name="Kirsch R."/>
            <person name="Pauchet Y."/>
        </authorList>
    </citation>
    <scope>NUCLEOTIDE SEQUENCE</scope>
    <source>
        <strain evidence="11">RBIC_L_NR</strain>
    </source>
</reference>
<dbReference type="AlphaFoldDB" id="A0AAV8ZHB5"/>
<dbReference type="Proteomes" id="UP001162156">
    <property type="component" value="Unassembled WGS sequence"/>
</dbReference>
<evidence type="ECO:0000256" key="3">
    <source>
        <dbReference type="ARBA" id="ARBA00022763"/>
    </source>
</evidence>
<evidence type="ECO:0000259" key="8">
    <source>
        <dbReference type="SMART" id="SM01030"/>
    </source>
</evidence>
<evidence type="ECO:0000313" key="12">
    <source>
        <dbReference type="Proteomes" id="UP001162156"/>
    </source>
</evidence>
<dbReference type="InterPro" id="IPR038765">
    <property type="entry name" value="Papain-like_cys_pep_sf"/>
</dbReference>
<feature type="compositionally biased region" description="Basic residues" evidence="7">
    <location>
        <begin position="584"/>
        <end position="599"/>
    </location>
</feature>
<dbReference type="SMART" id="SM01032">
    <property type="entry name" value="BHD_3"/>
    <property type="match status" value="1"/>
</dbReference>
<evidence type="ECO:0000259" key="9">
    <source>
        <dbReference type="SMART" id="SM01031"/>
    </source>
</evidence>
<dbReference type="SMART" id="SM01031">
    <property type="entry name" value="BHD_2"/>
    <property type="match status" value="1"/>
</dbReference>
<feature type="domain" description="Rad4 beta-hairpin" evidence="9">
    <location>
        <begin position="929"/>
        <end position="967"/>
    </location>
</feature>
<evidence type="ECO:0000313" key="11">
    <source>
        <dbReference type="EMBL" id="KAJ8963833.1"/>
    </source>
</evidence>
<evidence type="ECO:0000256" key="7">
    <source>
        <dbReference type="SAM" id="MobiDB-lite"/>
    </source>
</evidence>
<accession>A0AAV8ZHB5</accession>
<feature type="compositionally biased region" description="Basic and acidic residues" evidence="7">
    <location>
        <begin position="429"/>
        <end position="488"/>
    </location>
</feature>
<dbReference type="GO" id="GO:0006298">
    <property type="term" value="P:mismatch repair"/>
    <property type="evidence" value="ECO:0007669"/>
    <property type="project" value="TreeGrafter"/>
</dbReference>
<feature type="domain" description="Rad4 beta-hairpin" evidence="8">
    <location>
        <begin position="875"/>
        <end position="927"/>
    </location>
</feature>
<evidence type="ECO:0008006" key="13">
    <source>
        <dbReference type="Google" id="ProtNLM"/>
    </source>
</evidence>
<feature type="compositionally biased region" description="Polar residues" evidence="7">
    <location>
        <begin position="684"/>
        <end position="693"/>
    </location>
</feature>
<protein>
    <recommendedName>
        <fullName evidence="13">DNA repair protein complementing XP-C cells homolog</fullName>
    </recommendedName>
</protein>
<name>A0AAV8ZHB5_9CUCU</name>
<dbReference type="Gene3D" id="2.20.20.110">
    <property type="entry name" value="Rad4, beta-hairpin domain BHD1"/>
    <property type="match status" value="1"/>
</dbReference>
<dbReference type="InterPro" id="IPR004583">
    <property type="entry name" value="DNA_repair_Rad4"/>
</dbReference>
<dbReference type="InterPro" id="IPR042488">
    <property type="entry name" value="Rad4_BHD3_sf"/>
</dbReference>
<dbReference type="GO" id="GO:0003684">
    <property type="term" value="F:damaged DNA binding"/>
    <property type="evidence" value="ECO:0007669"/>
    <property type="project" value="InterPro"/>
</dbReference>
<dbReference type="SUPFAM" id="SSF54001">
    <property type="entry name" value="Cysteine proteinases"/>
    <property type="match status" value="1"/>
</dbReference>
<dbReference type="InterPro" id="IPR018326">
    <property type="entry name" value="Rad4_beta-hairpin_dom1"/>
</dbReference>
<dbReference type="Pfam" id="PF10405">
    <property type="entry name" value="BHD_3"/>
    <property type="match status" value="1"/>
</dbReference>
<dbReference type="PANTHER" id="PTHR12135">
    <property type="entry name" value="DNA REPAIR PROTEIN XP-C / RAD4"/>
    <property type="match status" value="1"/>
</dbReference>
<feature type="region of interest" description="Disordered" evidence="7">
    <location>
        <begin position="1"/>
        <end position="23"/>
    </location>
</feature>
<dbReference type="EMBL" id="JANEYF010001480">
    <property type="protein sequence ID" value="KAJ8963833.1"/>
    <property type="molecule type" value="Genomic_DNA"/>
</dbReference>
<comment type="similarity">
    <text evidence="2">Belongs to the XPC family.</text>
</comment>
<feature type="compositionally biased region" description="Basic and acidic residues" evidence="7">
    <location>
        <begin position="746"/>
        <end position="759"/>
    </location>
</feature>
<feature type="compositionally biased region" description="Basic and acidic residues" evidence="7">
    <location>
        <begin position="496"/>
        <end position="507"/>
    </location>
</feature>
<evidence type="ECO:0000259" key="10">
    <source>
        <dbReference type="SMART" id="SM01032"/>
    </source>
</evidence>
<dbReference type="GO" id="GO:0006289">
    <property type="term" value="P:nucleotide-excision repair"/>
    <property type="evidence" value="ECO:0007669"/>
    <property type="project" value="InterPro"/>
</dbReference>
<dbReference type="Gene3D" id="3.30.70.2460">
    <property type="entry name" value="Rad4, beta-hairpin domain BHD3"/>
    <property type="match status" value="1"/>
</dbReference>
<feature type="domain" description="Rad4 beta-hairpin" evidence="10">
    <location>
        <begin position="974"/>
        <end position="1048"/>
    </location>
</feature>
<dbReference type="SMART" id="SM01030">
    <property type="entry name" value="BHD_1"/>
    <property type="match status" value="1"/>
</dbReference>
<dbReference type="Pfam" id="PF01841">
    <property type="entry name" value="Transglut_core"/>
    <property type="match status" value="1"/>
</dbReference>
<evidence type="ECO:0000256" key="6">
    <source>
        <dbReference type="SAM" id="Coils"/>
    </source>
</evidence>
<dbReference type="InterPro" id="IPR036985">
    <property type="entry name" value="Transglutaminase-like_sf"/>
</dbReference>
<keyword evidence="3" id="KW-0227">DNA damage</keyword>
<dbReference type="GO" id="GO:0000111">
    <property type="term" value="C:nucleotide-excision repair factor 2 complex"/>
    <property type="evidence" value="ECO:0007669"/>
    <property type="project" value="TreeGrafter"/>
</dbReference>
<feature type="region of interest" description="Disordered" evidence="7">
    <location>
        <begin position="746"/>
        <end position="786"/>
    </location>
</feature>
<feature type="compositionally biased region" description="Basic and acidic residues" evidence="7">
    <location>
        <begin position="530"/>
        <end position="545"/>
    </location>
</feature>
<dbReference type="PANTHER" id="PTHR12135:SF0">
    <property type="entry name" value="DNA REPAIR PROTEIN COMPLEMENTING XP-C CELLS"/>
    <property type="match status" value="1"/>
</dbReference>
<gene>
    <name evidence="11" type="ORF">NQ314_005348</name>
</gene>
<comment type="subcellular location">
    <subcellularLocation>
        <location evidence="1">Nucleus</location>
    </subcellularLocation>
</comment>
<dbReference type="GO" id="GO:0005737">
    <property type="term" value="C:cytoplasm"/>
    <property type="evidence" value="ECO:0007669"/>
    <property type="project" value="TreeGrafter"/>
</dbReference>
<evidence type="ECO:0000256" key="5">
    <source>
        <dbReference type="ARBA" id="ARBA00023242"/>
    </source>
</evidence>
<comment type="caution">
    <text evidence="11">The sequence shown here is derived from an EMBL/GenBank/DDBJ whole genome shotgun (WGS) entry which is preliminary data.</text>
</comment>
<dbReference type="InterPro" id="IPR002931">
    <property type="entry name" value="Transglutaminase-like"/>
</dbReference>
<feature type="compositionally biased region" description="Basic residues" evidence="7">
    <location>
        <begin position="1097"/>
        <end position="1112"/>
    </location>
</feature>
<keyword evidence="6" id="KW-0175">Coiled coil</keyword>
<feature type="compositionally biased region" description="Basic and acidic residues" evidence="7">
    <location>
        <begin position="409"/>
        <end position="418"/>
    </location>
</feature>
<keyword evidence="4" id="KW-0234">DNA repair</keyword>
<evidence type="ECO:0000256" key="2">
    <source>
        <dbReference type="ARBA" id="ARBA00009525"/>
    </source>
</evidence>
<proteinExistence type="inferred from homology"/>
<evidence type="ECO:0000256" key="1">
    <source>
        <dbReference type="ARBA" id="ARBA00004123"/>
    </source>
</evidence>
<feature type="region of interest" description="Disordered" evidence="7">
    <location>
        <begin position="1087"/>
        <end position="1124"/>
    </location>
</feature>